<dbReference type="EMBL" id="QOQF01000009">
    <property type="protein sequence ID" value="RCL77389.1"/>
    <property type="molecule type" value="Genomic_DNA"/>
</dbReference>
<sequence>MNNDEIVKVEAYLRKLFKTEALELKRSPRQDMVEVLMDEEFIATLTKDDEDGEVSYNFSMAILDFDLSDDLAGDEGFDE</sequence>
<proteinExistence type="predicted"/>
<dbReference type="Proteomes" id="UP000252132">
    <property type="component" value="Unassembled WGS sequence"/>
</dbReference>
<evidence type="ECO:0000313" key="2">
    <source>
        <dbReference type="EMBL" id="RCL84863.1"/>
    </source>
</evidence>
<evidence type="ECO:0000313" key="3">
    <source>
        <dbReference type="Proteomes" id="UP000252132"/>
    </source>
</evidence>
<protein>
    <submittedName>
        <fullName evidence="1">DUF3126 family protein</fullName>
    </submittedName>
</protein>
<reference evidence="3 4" key="1">
    <citation type="journal article" date="2018" name="Microbiome">
        <title>Fine metagenomic profile of the Mediterranean stratified and mixed water columns revealed by assembly and recruitment.</title>
        <authorList>
            <person name="Haro-Moreno J.M."/>
            <person name="Lopez-Perez M."/>
            <person name="De La Torre J.R."/>
            <person name="Picazo A."/>
            <person name="Camacho A."/>
            <person name="Rodriguez-Valera F."/>
        </authorList>
    </citation>
    <scope>NUCLEOTIDE SEQUENCE [LARGE SCALE GENOMIC DNA]</scope>
    <source>
        <strain evidence="2">MED-G50</strain>
        <strain evidence="1">MED-G55</strain>
    </source>
</reference>
<gene>
    <name evidence="2" type="ORF">DBW64_02555</name>
    <name evidence="1" type="ORF">DBW69_03605</name>
</gene>
<comment type="caution">
    <text evidence="1">The sequence shown here is derived from an EMBL/GenBank/DDBJ whole genome shotgun (WGS) entry which is preliminary data.</text>
</comment>
<organism evidence="1 3">
    <name type="scientific">PS1 clade bacterium</name>
    <dbReference type="NCBI Taxonomy" id="2175152"/>
    <lineage>
        <taxon>Bacteria</taxon>
        <taxon>Pseudomonadati</taxon>
        <taxon>Pseudomonadota</taxon>
        <taxon>Alphaproteobacteria</taxon>
        <taxon>PS1 clade</taxon>
    </lineage>
</organism>
<dbReference type="InterPro" id="IPR021473">
    <property type="entry name" value="DUF3126"/>
</dbReference>
<name>A0A368DZX1_9PROT</name>
<evidence type="ECO:0000313" key="4">
    <source>
        <dbReference type="Proteomes" id="UP000252289"/>
    </source>
</evidence>
<dbReference type="AlphaFoldDB" id="A0A368DZX1"/>
<dbReference type="EMBL" id="QOQK01000007">
    <property type="protein sequence ID" value="RCL84863.1"/>
    <property type="molecule type" value="Genomic_DNA"/>
</dbReference>
<dbReference type="Proteomes" id="UP000252289">
    <property type="component" value="Unassembled WGS sequence"/>
</dbReference>
<accession>A0A368DZX1</accession>
<dbReference type="Pfam" id="PF11324">
    <property type="entry name" value="DUF3126"/>
    <property type="match status" value="1"/>
</dbReference>
<evidence type="ECO:0000313" key="1">
    <source>
        <dbReference type="EMBL" id="RCL77389.1"/>
    </source>
</evidence>